<evidence type="ECO:0000313" key="1">
    <source>
        <dbReference type="EMBL" id="GAM79477.1"/>
    </source>
</evidence>
<evidence type="ECO:0000313" key="2">
    <source>
        <dbReference type="Proteomes" id="UP000031847"/>
    </source>
</evidence>
<dbReference type="GO" id="GO:0003677">
    <property type="term" value="F:DNA binding"/>
    <property type="evidence" value="ECO:0007669"/>
    <property type="project" value="UniProtKB-KW"/>
</dbReference>
<gene>
    <name evidence="1" type="ORF">JCM5805K_0585</name>
</gene>
<protein>
    <submittedName>
        <fullName evidence="1">Single-stranded DNA-binding replication protein</fullName>
    </submittedName>
</protein>
<sequence length="144" mass="16767">MDYHDILRETGIVLIWAPELHDKGFYVPYAEECQSENGIVFVRLGLSEDETECVILHECGHKIKGRTLSKLSPSQLHIINEAKANRFMIHCKAVDYLEEIDYNACYYTPERFLTRFKLSVKEFYDMASQEMEQIAAENQSQLIL</sequence>
<dbReference type="RefSeq" id="WP_025016899.1">
    <property type="nucleotide sequence ID" value="NZ_BAABQR010000008.1"/>
</dbReference>
<accession>A0A0B8QR99</accession>
<keyword evidence="1" id="KW-0238">DNA-binding</keyword>
<reference evidence="1 2" key="1">
    <citation type="submission" date="2015-01" db="EMBL/GenBank/DDBJ databases">
        <title>Lactococcus lactis subsp.lactis JCM 5805 whole genome shotgun sequence.</title>
        <authorList>
            <person name="Fujii T."/>
            <person name="Tomita Y."/>
            <person name="Ikushima S."/>
            <person name="Fujiwara D."/>
        </authorList>
    </citation>
    <scope>NUCLEOTIDE SEQUENCE [LARGE SCALE GENOMIC DNA]</scope>
    <source>
        <strain evidence="1 2">JCM 5805</strain>
    </source>
</reference>
<dbReference type="EMBL" id="BBSI01000015">
    <property type="protein sequence ID" value="GAM79477.1"/>
    <property type="molecule type" value="Genomic_DNA"/>
</dbReference>
<proteinExistence type="predicted"/>
<dbReference type="Proteomes" id="UP000031847">
    <property type="component" value="Unassembled WGS sequence"/>
</dbReference>
<dbReference type="AlphaFoldDB" id="A0A0B8QR99"/>
<organism evidence="1 2">
    <name type="scientific">Lactococcus lactis subsp. lactis</name>
    <name type="common">Streptococcus lactis</name>
    <dbReference type="NCBI Taxonomy" id="1360"/>
    <lineage>
        <taxon>Bacteria</taxon>
        <taxon>Bacillati</taxon>
        <taxon>Bacillota</taxon>
        <taxon>Bacilli</taxon>
        <taxon>Lactobacillales</taxon>
        <taxon>Streptococcaceae</taxon>
        <taxon>Lactococcus</taxon>
    </lineage>
</organism>
<comment type="caution">
    <text evidence="1">The sequence shown here is derived from an EMBL/GenBank/DDBJ whole genome shotgun (WGS) entry which is preliminary data.</text>
</comment>
<name>A0A0B8QR99_LACLL</name>